<evidence type="ECO:0000256" key="5">
    <source>
        <dbReference type="ARBA" id="ARBA00023136"/>
    </source>
</evidence>
<name>A0A9W8L2S2_9FUNG</name>
<evidence type="ECO:0000256" key="4">
    <source>
        <dbReference type="ARBA" id="ARBA00022989"/>
    </source>
</evidence>
<dbReference type="PANTHER" id="PTHR21535">
    <property type="entry name" value="MAGNESIUM AND COBALT TRANSPORT PROTEIN/MITOCHONDRIAL IMPORT INNER MEMBRANE TRANSLOCASE SUBUNIT TIM8"/>
    <property type="match status" value="1"/>
</dbReference>
<dbReference type="InterPro" id="IPR002523">
    <property type="entry name" value="MgTranspt_CorA/ZnTranspt_ZntB"/>
</dbReference>
<gene>
    <name evidence="8" type="primary">MNR2_3</name>
    <name evidence="8" type="ORF">IWW39_005099</name>
</gene>
<feature type="transmembrane region" description="Helical" evidence="7">
    <location>
        <begin position="770"/>
        <end position="792"/>
    </location>
</feature>
<keyword evidence="9" id="KW-1185">Reference proteome</keyword>
<dbReference type="GO" id="GO:0015095">
    <property type="term" value="F:magnesium ion transmembrane transporter activity"/>
    <property type="evidence" value="ECO:0007669"/>
    <property type="project" value="TreeGrafter"/>
</dbReference>
<dbReference type="SUPFAM" id="SSF143865">
    <property type="entry name" value="CorA soluble domain-like"/>
    <property type="match status" value="1"/>
</dbReference>
<feature type="region of interest" description="Disordered" evidence="6">
    <location>
        <begin position="1"/>
        <end position="40"/>
    </location>
</feature>
<feature type="transmembrane region" description="Helical" evidence="7">
    <location>
        <begin position="714"/>
        <end position="733"/>
    </location>
</feature>
<feature type="transmembrane region" description="Helical" evidence="7">
    <location>
        <begin position="890"/>
        <end position="911"/>
    </location>
</feature>
<dbReference type="Gene3D" id="3.30.460.20">
    <property type="entry name" value="CorA soluble domain-like"/>
    <property type="match status" value="1"/>
</dbReference>
<dbReference type="OrthoDB" id="164921at2759"/>
<keyword evidence="3 7" id="KW-0812">Transmembrane</keyword>
<sequence length="1316" mass="146161">MSVDISHKPSESRRSSIISLQSGGGHASENESDSDDEHRGPLTQMLLRENDEIWNNPAFRFTFYSPVTGTVRSTDVQTLRTDHADGLDALIRLATGERSSCTSESGGSENPSNNGGGLAVPAIVQPPQLSVTSVDSVPEIVVAEATTASSPDNEYLHPNRARRQQPQASKGQAAKHRPSAAALGTSAADAEAGKAGSQQSQVFWLDIMDPTDGEIMALSSIFDLHPLSTEELMLMRDEGQIQDTYKSFRHYDVLCYRTSAVSAASMQVAQPVAEAAATAGENNASGSTVTKRRSFVRDIVHRVQPPWGEDEDPGHGHDDLFVNSPRSVSEKSQRGKRRWQPFFRLLQTARSRTATFFRSPRAAEHMAVPEITLGPSQHSSFLPSHHGAMPEMREAGDEALDEPVPFYVIVLSNGIITLHCTKVPHVRNTIARLMLDEEQIRITPDYITYLLLDDITDTLVPTTRLLELEVDAIDELVLILTRAEHDDVLKRIGIERRHALWLVRLLHGKAEVLRSIERRIHAKVATDSSRSPYRLPPARRRARHAGAAMTPGVAAQVADEEGSGGEEYDVDAQESQLLTSDEEEGDLYGWTRSRSGRGGELRDYGDYSDGPPVEDVRYGVARQQFLPDVTKYLADVHDHLIALTASVHHCERILARAHGNYLARINLELTHASNTTNQLATQMTVLAGIFLPLNLVAGIFGMNVKVPGRDRDDLRDFAIILGAMGFFVLVSLAVCRWPLVLLTITYGIAFFTYIGFSARRGRLIKGNEFTDMWIAFIGLLLCAQALFVLSAYRATSRYLYWTVAWMIYGALMCLFSLLVTGGYGSIGDSSAAVWAIFWFVPSASIFFYAAKARRGYSVDRMMGIPEYRPRLAESRGITLFYVAMDSVFPWVTWVTCLFFAFLVVIQALCLANDHRVYDRPGALVPIQTNGGEDWYKLHVWCFGYDADVQAKGKAPVFVLLTEFGMPSTAMMGLAQGFAKNGHPACIVDRPGYGWSEPGYWDQNPSDVVKSINQALTKYPINNPIVLVGWGEGGVWSQLYMQEADYTRVIGVVLLDTYPNLEILQTYALNRTTTLQNLRQLRSASLSGTTRSNTIPEVHFDESLEIAASRLFSNWRAVSPIALHRARNNEWDGFVPQDSLGMHRSLFRNNLYYQAKYFEYGGTGAKLYQILLSHVTSATNSILVYHHWPLRWPAFRDGSGSAFTSPKSLSRRAGDAPVLPAGNSKIPVVLIASGKQFDSNCRAQGIGDSEECTKWQAFAWFFYRQQIEYQQTLSQNAAFLMCTSAVAEDNKVCDTDFVWTRPNWLAAAIVKQIFGTK</sequence>
<feature type="compositionally biased region" description="Low complexity" evidence="6">
    <location>
        <begin position="103"/>
        <end position="113"/>
    </location>
</feature>
<feature type="transmembrane region" description="Helical" evidence="7">
    <location>
        <begin position="831"/>
        <end position="850"/>
    </location>
</feature>
<evidence type="ECO:0000313" key="9">
    <source>
        <dbReference type="Proteomes" id="UP001151516"/>
    </source>
</evidence>
<feature type="region of interest" description="Disordered" evidence="6">
    <location>
        <begin position="305"/>
        <end position="333"/>
    </location>
</feature>
<evidence type="ECO:0000256" key="6">
    <source>
        <dbReference type="SAM" id="MobiDB-lite"/>
    </source>
</evidence>
<dbReference type="EMBL" id="JANBTX010000233">
    <property type="protein sequence ID" value="KAJ2684127.1"/>
    <property type="molecule type" value="Genomic_DNA"/>
</dbReference>
<dbReference type="Pfam" id="PF01544">
    <property type="entry name" value="CorA"/>
    <property type="match status" value="2"/>
</dbReference>
<comment type="subcellular location">
    <subcellularLocation>
        <location evidence="1">Membrane</location>
        <topology evidence="1">Multi-pass membrane protein</topology>
    </subcellularLocation>
</comment>
<keyword evidence="4 7" id="KW-1133">Transmembrane helix</keyword>
<accession>A0A9W8L2S2</accession>
<comment type="caution">
    <text evidence="8">The sequence shown here is derived from an EMBL/GenBank/DDBJ whole genome shotgun (WGS) entry which is preliminary data.</text>
</comment>
<keyword evidence="5 7" id="KW-0472">Membrane</keyword>
<dbReference type="InterPro" id="IPR045861">
    <property type="entry name" value="CorA_cytoplasmic_dom"/>
</dbReference>
<feature type="transmembrane region" description="Helical" evidence="7">
    <location>
        <begin position="798"/>
        <end position="819"/>
    </location>
</feature>
<dbReference type="Gene3D" id="1.20.58.340">
    <property type="entry name" value="Magnesium transport protein CorA, transmembrane region"/>
    <property type="match status" value="2"/>
</dbReference>
<organism evidence="8 9">
    <name type="scientific">Coemansia spiralis</name>
    <dbReference type="NCBI Taxonomy" id="417178"/>
    <lineage>
        <taxon>Eukaryota</taxon>
        <taxon>Fungi</taxon>
        <taxon>Fungi incertae sedis</taxon>
        <taxon>Zoopagomycota</taxon>
        <taxon>Kickxellomycotina</taxon>
        <taxon>Kickxellomycetes</taxon>
        <taxon>Kickxellales</taxon>
        <taxon>Kickxellaceae</taxon>
        <taxon>Coemansia</taxon>
    </lineage>
</organism>
<protein>
    <submittedName>
        <fullName evidence="8">CorA metal ion transporter</fullName>
    </submittedName>
</protein>
<evidence type="ECO:0000256" key="1">
    <source>
        <dbReference type="ARBA" id="ARBA00004141"/>
    </source>
</evidence>
<feature type="region of interest" description="Disordered" evidence="6">
    <location>
        <begin position="97"/>
        <end position="121"/>
    </location>
</feature>
<dbReference type="InterPro" id="IPR045863">
    <property type="entry name" value="CorA_TM1_TM2"/>
</dbReference>
<evidence type="ECO:0000256" key="7">
    <source>
        <dbReference type="SAM" id="Phobius"/>
    </source>
</evidence>
<feature type="compositionally biased region" description="Low complexity" evidence="6">
    <location>
        <begin position="180"/>
        <end position="190"/>
    </location>
</feature>
<dbReference type="GO" id="GO:0016020">
    <property type="term" value="C:membrane"/>
    <property type="evidence" value="ECO:0007669"/>
    <property type="project" value="UniProtKB-SubCell"/>
</dbReference>
<evidence type="ECO:0000256" key="3">
    <source>
        <dbReference type="ARBA" id="ARBA00022692"/>
    </source>
</evidence>
<proteinExistence type="inferred from homology"/>
<evidence type="ECO:0000256" key="2">
    <source>
        <dbReference type="ARBA" id="ARBA00009765"/>
    </source>
</evidence>
<dbReference type="PANTHER" id="PTHR21535:SF51">
    <property type="entry name" value="MANGANESE RESISTANCE PROTEIN MNR2"/>
    <property type="match status" value="1"/>
</dbReference>
<dbReference type="InterPro" id="IPR029058">
    <property type="entry name" value="AB_hydrolase_fold"/>
</dbReference>
<reference evidence="8" key="1">
    <citation type="submission" date="2022-07" db="EMBL/GenBank/DDBJ databases">
        <title>Phylogenomic reconstructions and comparative analyses of Kickxellomycotina fungi.</title>
        <authorList>
            <person name="Reynolds N.K."/>
            <person name="Stajich J.E."/>
            <person name="Barry K."/>
            <person name="Grigoriev I.V."/>
            <person name="Crous P."/>
            <person name="Smith M.E."/>
        </authorList>
    </citation>
    <scope>NUCLEOTIDE SEQUENCE</scope>
    <source>
        <strain evidence="8">CBS 109367</strain>
    </source>
</reference>
<dbReference type="SUPFAM" id="SSF144083">
    <property type="entry name" value="Magnesium transport protein CorA, transmembrane region"/>
    <property type="match status" value="1"/>
</dbReference>
<evidence type="ECO:0000313" key="8">
    <source>
        <dbReference type="EMBL" id="KAJ2684127.1"/>
    </source>
</evidence>
<comment type="similarity">
    <text evidence="2">Belongs to the CorA metal ion transporter (MIT) (TC 1.A.35) family.</text>
</comment>
<dbReference type="Gene3D" id="3.40.50.1820">
    <property type="entry name" value="alpha/beta hydrolase"/>
    <property type="match status" value="1"/>
</dbReference>
<feature type="region of interest" description="Disordered" evidence="6">
    <location>
        <begin position="148"/>
        <end position="195"/>
    </location>
</feature>
<dbReference type="GO" id="GO:0010961">
    <property type="term" value="P:intracellular magnesium ion homeostasis"/>
    <property type="evidence" value="ECO:0007669"/>
    <property type="project" value="TreeGrafter"/>
</dbReference>
<feature type="compositionally biased region" description="Basic and acidic residues" evidence="6">
    <location>
        <begin position="1"/>
        <end position="14"/>
    </location>
</feature>
<dbReference type="SUPFAM" id="SSF53474">
    <property type="entry name" value="alpha/beta-Hydrolases"/>
    <property type="match status" value="1"/>
</dbReference>
<feature type="transmembrane region" description="Helical" evidence="7">
    <location>
        <begin position="739"/>
        <end position="758"/>
    </location>
</feature>
<dbReference type="Proteomes" id="UP001151516">
    <property type="component" value="Unassembled WGS sequence"/>
</dbReference>